<dbReference type="InterPro" id="IPR009476">
    <property type="entry name" value="DUF1097"/>
</dbReference>
<proteinExistence type="predicted"/>
<comment type="caution">
    <text evidence="2">The sequence shown here is derived from an EMBL/GenBank/DDBJ whole genome shotgun (WGS) entry which is preliminary data.</text>
</comment>
<gene>
    <name evidence="2" type="ORF">LN736_12245</name>
</gene>
<evidence type="ECO:0000313" key="2">
    <source>
        <dbReference type="EMBL" id="MCC9295629.1"/>
    </source>
</evidence>
<dbReference type="Proteomes" id="UP001165422">
    <property type="component" value="Unassembled WGS sequence"/>
</dbReference>
<organism evidence="2 3">
    <name type="scientific">Clostridium aromativorans</name>
    <dbReference type="NCBI Taxonomy" id="2836848"/>
    <lineage>
        <taxon>Bacteria</taxon>
        <taxon>Bacillati</taxon>
        <taxon>Bacillota</taxon>
        <taxon>Clostridia</taxon>
        <taxon>Eubacteriales</taxon>
        <taxon>Clostridiaceae</taxon>
        <taxon>Clostridium</taxon>
    </lineage>
</organism>
<dbReference type="RefSeq" id="WP_229981631.1">
    <property type="nucleotide sequence ID" value="NZ_JAJJPB010000016.1"/>
</dbReference>
<name>A0ABS8N741_9CLOT</name>
<dbReference type="EMBL" id="JAJJPB010000016">
    <property type="protein sequence ID" value="MCC9295629.1"/>
    <property type="molecule type" value="Genomic_DNA"/>
</dbReference>
<keyword evidence="1" id="KW-1133">Transmembrane helix</keyword>
<reference evidence="2" key="1">
    <citation type="submission" date="2021-11" db="EMBL/GenBank/DDBJ databases">
        <authorList>
            <person name="Qingchun L."/>
            <person name="Dong Z."/>
            <person name="Zongwei Q."/>
            <person name="Jia Z."/>
            <person name="Duotao L."/>
        </authorList>
    </citation>
    <scope>NUCLEOTIDE SEQUENCE</scope>
    <source>
        <strain evidence="2">WLY-B-L2</strain>
    </source>
</reference>
<feature type="transmembrane region" description="Helical" evidence="1">
    <location>
        <begin position="108"/>
        <end position="126"/>
    </location>
</feature>
<evidence type="ECO:0000256" key="1">
    <source>
        <dbReference type="SAM" id="Phobius"/>
    </source>
</evidence>
<keyword evidence="1" id="KW-0812">Transmembrane</keyword>
<dbReference type="Pfam" id="PF06496">
    <property type="entry name" value="DUF1097"/>
    <property type="match status" value="1"/>
</dbReference>
<accession>A0ABS8N741</accession>
<keyword evidence="3" id="KW-1185">Reference proteome</keyword>
<feature type="transmembrane region" description="Helical" evidence="1">
    <location>
        <begin position="133"/>
        <end position="152"/>
    </location>
</feature>
<protein>
    <submittedName>
        <fullName evidence="2">DUF1097 domain-containing protein</fullName>
    </submittedName>
</protein>
<keyword evidence="1" id="KW-0472">Membrane</keyword>
<feature type="transmembrane region" description="Helical" evidence="1">
    <location>
        <begin position="85"/>
        <end position="102"/>
    </location>
</feature>
<sequence length="168" mass="18451">MSKKEWPDILTLALGIALLPSIWAVISPYIRISTGAVALICAAVYVANGNKIEDGIKISIGFLCGDIWACCALKMMDIMQFNPNVELFITLFVLGLLAVIISGLFTKWIYLPAWLCGWAVGLTIMTADRINNLGSLAIQIGLSMLVGVWYVGAGVDKFQKFLFKLYNR</sequence>
<evidence type="ECO:0000313" key="3">
    <source>
        <dbReference type="Proteomes" id="UP001165422"/>
    </source>
</evidence>